<protein>
    <recommendedName>
        <fullName evidence="3">Histone-lysine N-methyltransferase SETMAR</fullName>
    </recommendedName>
</protein>
<gene>
    <name evidence="1" type="ORF">EVAR_12593_1</name>
</gene>
<evidence type="ECO:0008006" key="3">
    <source>
        <dbReference type="Google" id="ProtNLM"/>
    </source>
</evidence>
<dbReference type="EMBL" id="BGZK01000167">
    <property type="protein sequence ID" value="GBP24926.1"/>
    <property type="molecule type" value="Genomic_DNA"/>
</dbReference>
<proteinExistence type="predicted"/>
<dbReference type="Proteomes" id="UP000299102">
    <property type="component" value="Unassembled WGS sequence"/>
</dbReference>
<comment type="caution">
    <text evidence="1">The sequence shown here is derived from an EMBL/GenBank/DDBJ whole genome shotgun (WGS) entry which is preliminary data.</text>
</comment>
<evidence type="ECO:0000313" key="2">
    <source>
        <dbReference type="Proteomes" id="UP000299102"/>
    </source>
</evidence>
<sequence length="109" mass="11882">MNSVKITVNITSYHVAPGQSQFSHGQTRKEKNVEIMNNPTYSPILAPCDFFMFTKVKNQLRGQRFSSPEEALEELDVVAWDGLPLGVLKIWLGSRATGPSVAGGLGSTS</sequence>
<name>A0A4C1UG41_EUMVA</name>
<accession>A0A4C1UG41</accession>
<dbReference type="InterPro" id="IPR036397">
    <property type="entry name" value="RNaseH_sf"/>
</dbReference>
<reference evidence="1 2" key="1">
    <citation type="journal article" date="2019" name="Commun. Biol.">
        <title>The bagworm genome reveals a unique fibroin gene that provides high tensile strength.</title>
        <authorList>
            <person name="Kono N."/>
            <person name="Nakamura H."/>
            <person name="Ohtoshi R."/>
            <person name="Tomita M."/>
            <person name="Numata K."/>
            <person name="Arakawa K."/>
        </authorList>
    </citation>
    <scope>NUCLEOTIDE SEQUENCE [LARGE SCALE GENOMIC DNA]</scope>
</reference>
<organism evidence="1 2">
    <name type="scientific">Eumeta variegata</name>
    <name type="common">Bagworm moth</name>
    <name type="synonym">Eumeta japonica</name>
    <dbReference type="NCBI Taxonomy" id="151549"/>
    <lineage>
        <taxon>Eukaryota</taxon>
        <taxon>Metazoa</taxon>
        <taxon>Ecdysozoa</taxon>
        <taxon>Arthropoda</taxon>
        <taxon>Hexapoda</taxon>
        <taxon>Insecta</taxon>
        <taxon>Pterygota</taxon>
        <taxon>Neoptera</taxon>
        <taxon>Endopterygota</taxon>
        <taxon>Lepidoptera</taxon>
        <taxon>Glossata</taxon>
        <taxon>Ditrysia</taxon>
        <taxon>Tineoidea</taxon>
        <taxon>Psychidae</taxon>
        <taxon>Oiketicinae</taxon>
        <taxon>Eumeta</taxon>
    </lineage>
</organism>
<dbReference type="OrthoDB" id="6623853at2759"/>
<dbReference type="AlphaFoldDB" id="A0A4C1UG41"/>
<dbReference type="GO" id="GO:0003676">
    <property type="term" value="F:nucleic acid binding"/>
    <property type="evidence" value="ECO:0007669"/>
    <property type="project" value="InterPro"/>
</dbReference>
<evidence type="ECO:0000313" key="1">
    <source>
        <dbReference type="EMBL" id="GBP24926.1"/>
    </source>
</evidence>
<keyword evidence="2" id="KW-1185">Reference proteome</keyword>
<dbReference type="Gene3D" id="3.30.420.10">
    <property type="entry name" value="Ribonuclease H-like superfamily/Ribonuclease H"/>
    <property type="match status" value="1"/>
</dbReference>